<accession>A0A423XV74</accession>
<name>A0A423XV74_9ENTR</name>
<evidence type="ECO:0000313" key="2">
    <source>
        <dbReference type="EMBL" id="ROW60558.1"/>
    </source>
</evidence>
<feature type="transmembrane region" description="Helical" evidence="1">
    <location>
        <begin position="32"/>
        <end position="49"/>
    </location>
</feature>
<dbReference type="EMBL" id="PQJL01000014">
    <property type="protein sequence ID" value="ROW60558.1"/>
    <property type="molecule type" value="Genomic_DNA"/>
</dbReference>
<dbReference type="RefSeq" id="WP_007797241.1">
    <property type="nucleotide sequence ID" value="NZ_CP174132.1"/>
</dbReference>
<evidence type="ECO:0000313" key="3">
    <source>
        <dbReference type="Proteomes" id="UP000285793"/>
    </source>
</evidence>
<proteinExistence type="predicted"/>
<reference evidence="2 3" key="1">
    <citation type="journal article" date="2018" name="Front. Microbiol.">
        <title>An Investigation of an Acute Gastroenteritis Outbreak: Cronobacter sakazakii, a Potential Cause of Food-Borne Illness.</title>
        <authorList>
            <person name="Yong W."/>
            <person name="Guo B."/>
            <person name="Shi X."/>
            <person name="Cheng T."/>
            <person name="Chen M."/>
            <person name="Jiang X."/>
            <person name="Ye Y."/>
            <person name="Wang J."/>
            <person name="Xie G."/>
            <person name="Ding J."/>
        </authorList>
    </citation>
    <scope>NUCLEOTIDE SEQUENCE [LARGE SCALE GENOMIC DNA]</scope>
    <source>
        <strain evidence="2 3">S1</strain>
    </source>
</reference>
<keyword evidence="1" id="KW-0812">Transmembrane</keyword>
<sequence>MLPEKRAAVIRAAIYPLIQAGKGDFSRKNRRVTFFPAIFSYVVSLPVSADKKFRNNKILK</sequence>
<dbReference type="AlphaFoldDB" id="A0A423XV74"/>
<organism evidence="2 3">
    <name type="scientific">Cronobacter malonaticus</name>
    <dbReference type="NCBI Taxonomy" id="413503"/>
    <lineage>
        <taxon>Bacteria</taxon>
        <taxon>Pseudomonadati</taxon>
        <taxon>Pseudomonadota</taxon>
        <taxon>Gammaproteobacteria</taxon>
        <taxon>Enterobacterales</taxon>
        <taxon>Enterobacteriaceae</taxon>
        <taxon>Cronobacter</taxon>
    </lineage>
</organism>
<dbReference type="Proteomes" id="UP000285793">
    <property type="component" value="Unassembled WGS sequence"/>
</dbReference>
<keyword evidence="1" id="KW-1133">Transmembrane helix</keyword>
<keyword evidence="1" id="KW-0472">Membrane</keyword>
<protein>
    <submittedName>
        <fullName evidence="2">Uncharacterized protein</fullName>
    </submittedName>
</protein>
<gene>
    <name evidence="2" type="ORF">C3E80_12965</name>
</gene>
<evidence type="ECO:0000256" key="1">
    <source>
        <dbReference type="SAM" id="Phobius"/>
    </source>
</evidence>
<comment type="caution">
    <text evidence="2">The sequence shown here is derived from an EMBL/GenBank/DDBJ whole genome shotgun (WGS) entry which is preliminary data.</text>
</comment>